<evidence type="ECO:0000313" key="4">
    <source>
        <dbReference type="EMBL" id="MFG1251244.1"/>
    </source>
</evidence>
<dbReference type="Pfam" id="PF00497">
    <property type="entry name" value="SBP_bac_3"/>
    <property type="match status" value="1"/>
</dbReference>
<proteinExistence type="predicted"/>
<keyword evidence="1 2" id="KW-0732">Signal</keyword>
<name>A0ABW6ZBS1_9HYPH</name>
<keyword evidence="5" id="KW-1185">Reference proteome</keyword>
<dbReference type="EMBL" id="JBAFUR010000001">
    <property type="protein sequence ID" value="MFG1251244.1"/>
    <property type="molecule type" value="Genomic_DNA"/>
</dbReference>
<dbReference type="SUPFAM" id="SSF53850">
    <property type="entry name" value="Periplasmic binding protein-like II"/>
    <property type="match status" value="1"/>
</dbReference>
<dbReference type="SMART" id="SM00062">
    <property type="entry name" value="PBPb"/>
    <property type="match status" value="1"/>
</dbReference>
<feature type="domain" description="Solute-binding protein family 3/N-terminal" evidence="3">
    <location>
        <begin position="52"/>
        <end position="276"/>
    </location>
</feature>
<protein>
    <submittedName>
        <fullName evidence="4">ABC transporter substrate-binding protein</fullName>
    </submittedName>
</protein>
<feature type="signal peptide" evidence="2">
    <location>
        <begin position="1"/>
        <end position="35"/>
    </location>
</feature>
<evidence type="ECO:0000259" key="3">
    <source>
        <dbReference type="SMART" id="SM00062"/>
    </source>
</evidence>
<evidence type="ECO:0000256" key="2">
    <source>
        <dbReference type="SAM" id="SignalP"/>
    </source>
</evidence>
<dbReference type="CDD" id="cd01004">
    <property type="entry name" value="PBP2_MidA_like"/>
    <property type="match status" value="1"/>
</dbReference>
<accession>A0ABW6ZBS1</accession>
<gene>
    <name evidence="4" type="ORF">V5F30_03455</name>
</gene>
<sequence length="288" mass="30880">MAPITLPTSLSRSARRAATLAAAAAVCLTAGLARAETCQPKIADSHLVKPGTFVMATSPTLPPMAYADQKGVLKGLRIELGYEVAKRLCLKPEYISAEYAAMIPGLQGKRWDMINAGLFVTPERTKILYMIPYENLAISISTAVKSGAPITKLDDLSGKAVSTDIGGYAEKKMRDLNKDFEARGLKPMTINLFDGYATVYQALRAGQVDAAVSIDPVAKQYQDRGEFTHALSRLYPTPGSLAFGDKVVADAVAEVMKDMEKDGYLDKLLGEYGVGRAEGGVRVLGPNT</sequence>
<dbReference type="PANTHER" id="PTHR35936">
    <property type="entry name" value="MEMBRANE-BOUND LYTIC MUREIN TRANSGLYCOSYLASE F"/>
    <property type="match status" value="1"/>
</dbReference>
<organism evidence="4 5">
    <name type="scientific">Xanthobacter aminoxidans</name>
    <dbReference type="NCBI Taxonomy" id="186280"/>
    <lineage>
        <taxon>Bacteria</taxon>
        <taxon>Pseudomonadati</taxon>
        <taxon>Pseudomonadota</taxon>
        <taxon>Alphaproteobacteria</taxon>
        <taxon>Hyphomicrobiales</taxon>
        <taxon>Xanthobacteraceae</taxon>
        <taxon>Xanthobacter</taxon>
    </lineage>
</organism>
<evidence type="ECO:0000256" key="1">
    <source>
        <dbReference type="ARBA" id="ARBA00022729"/>
    </source>
</evidence>
<dbReference type="RefSeq" id="WP_051679137.1">
    <property type="nucleotide sequence ID" value="NZ_JAMJXC010000023.1"/>
</dbReference>
<feature type="chain" id="PRO_5046637742" evidence="2">
    <location>
        <begin position="36"/>
        <end position="288"/>
    </location>
</feature>
<dbReference type="Proteomes" id="UP001604043">
    <property type="component" value="Unassembled WGS sequence"/>
</dbReference>
<dbReference type="InterPro" id="IPR001638">
    <property type="entry name" value="Solute-binding_3/MltF_N"/>
</dbReference>
<dbReference type="Gene3D" id="3.40.190.10">
    <property type="entry name" value="Periplasmic binding protein-like II"/>
    <property type="match status" value="2"/>
</dbReference>
<comment type="caution">
    <text evidence="4">The sequence shown here is derived from an EMBL/GenBank/DDBJ whole genome shotgun (WGS) entry which is preliminary data.</text>
</comment>
<evidence type="ECO:0000313" key="5">
    <source>
        <dbReference type="Proteomes" id="UP001604043"/>
    </source>
</evidence>
<reference evidence="4 5" key="1">
    <citation type="submission" date="2024-02" db="EMBL/GenBank/DDBJ databases">
        <title>Expansion and revision of Xanthobacter and proposal of Roseixanthobacter gen. nov.</title>
        <authorList>
            <person name="Soltysiak M.P.M."/>
            <person name="Jalihal A."/>
            <person name="Ory A."/>
            <person name="Chrisophersen C."/>
            <person name="Lee A.D."/>
            <person name="Boulton J."/>
            <person name="Springer M."/>
        </authorList>
    </citation>
    <scope>NUCLEOTIDE SEQUENCE [LARGE SCALE GENOMIC DNA]</scope>
    <source>
        <strain evidence="4 5">CB5</strain>
    </source>
</reference>
<dbReference type="PANTHER" id="PTHR35936:SF17">
    <property type="entry name" value="ARGININE-BINDING EXTRACELLULAR PROTEIN ARTP"/>
    <property type="match status" value="1"/>
</dbReference>